<accession>A0ABR1K440</accession>
<dbReference type="EMBL" id="JBANRG010000001">
    <property type="protein sequence ID" value="KAK7472331.1"/>
    <property type="molecule type" value="Genomic_DNA"/>
</dbReference>
<dbReference type="Proteomes" id="UP001498398">
    <property type="component" value="Unassembled WGS sequence"/>
</dbReference>
<proteinExistence type="predicted"/>
<reference evidence="1 2" key="1">
    <citation type="submission" date="2024-01" db="EMBL/GenBank/DDBJ databases">
        <title>A draft genome for the cacao thread blight pathogen Marasmiellus scandens.</title>
        <authorList>
            <person name="Baruah I.K."/>
            <person name="Leung J."/>
            <person name="Bukari Y."/>
            <person name="Amoako-Attah I."/>
            <person name="Meinhardt L.W."/>
            <person name="Bailey B.A."/>
            <person name="Cohen S.P."/>
        </authorList>
    </citation>
    <scope>NUCLEOTIDE SEQUENCE [LARGE SCALE GENOMIC DNA]</scope>
    <source>
        <strain evidence="1 2">GH-19</strain>
    </source>
</reference>
<name>A0ABR1K440_9AGAR</name>
<evidence type="ECO:0008006" key="3">
    <source>
        <dbReference type="Google" id="ProtNLM"/>
    </source>
</evidence>
<organism evidence="1 2">
    <name type="scientific">Marasmiellus scandens</name>
    <dbReference type="NCBI Taxonomy" id="2682957"/>
    <lineage>
        <taxon>Eukaryota</taxon>
        <taxon>Fungi</taxon>
        <taxon>Dikarya</taxon>
        <taxon>Basidiomycota</taxon>
        <taxon>Agaricomycotina</taxon>
        <taxon>Agaricomycetes</taxon>
        <taxon>Agaricomycetidae</taxon>
        <taxon>Agaricales</taxon>
        <taxon>Marasmiineae</taxon>
        <taxon>Omphalotaceae</taxon>
        <taxon>Marasmiellus</taxon>
    </lineage>
</organism>
<evidence type="ECO:0000313" key="1">
    <source>
        <dbReference type="EMBL" id="KAK7472331.1"/>
    </source>
</evidence>
<keyword evidence="2" id="KW-1185">Reference proteome</keyword>
<protein>
    <recommendedName>
        <fullName evidence="3">F-box domain-containing protein</fullName>
    </recommendedName>
</protein>
<sequence>MPPTTIPRLPQELCDEIIDYYASASDVLFNLSAVSHSFAYRSQKHLHRSLSLRPGTEKPVYYVLDGWKPDPKVEASVRMAILLDTSLYIPCILNILNISCGDSLEHTKMFLSLPVFNLERLELSDLAFDYFDGRDIQTLPNFLMQNPRLKELVVNSAEIYHPRQLLPFPVPKEFLSCLSTLEVRKVLWGPDPEDMEGLEAVVDGLLSTCQVFPPHRPGLESILLRDVPGPLIKLLFLDCNAIFDLGQVGSDKRLKELAFLPLDGSVKPEYLELLNRVGPGLDHFETKFFDWRHLPEPIGAELWPRISRLTVGCWGEVDDPALLSWIAGAVSGTRLQHLVLHIHALYRPYHTDEVNLEAELEAQSADVHEDRLEAVDAPDLDGHGFIMNEAFDRNLSSLLDDIAAGTVRLGSSAAMPALEQTRVKEQFRISCVVKTVPGLEKWGEPKGSEKLLSPISLKVEQYLPKAATTAKSFGVQIDLSVVGEKSNLEERFE</sequence>
<gene>
    <name evidence="1" type="ORF">VKT23_000450</name>
</gene>
<evidence type="ECO:0000313" key="2">
    <source>
        <dbReference type="Proteomes" id="UP001498398"/>
    </source>
</evidence>
<comment type="caution">
    <text evidence="1">The sequence shown here is derived from an EMBL/GenBank/DDBJ whole genome shotgun (WGS) entry which is preliminary data.</text>
</comment>